<sequence length="542" mass="59650">MFIHPDPNLALPGTGIIYFQKDPETLPDTPVSPTPVPAPPPTPNLPYAQLAQWFFDNHHRPAGIRGSDHLGGSGLFAREPSYGMLLEDHPMANTGKTTVESRDLNSPISRADAPDYFSNNTALTPGFIPPPHQENHSSILLNTFWPMDTSLPHPPPLQTFPGAQAYHPFHNTPLCSPLQDPMYFGLGIDGLDCPLPPLNSGANAVFSPGPNHLLPDVPVPDFPFRGEPIRALTAEEEAAMKREQDVYTQTSPFRQARWGEGQGHVGTISPKALRRIPSPLLSPKVESSSFAVQPHQEVGLPSNFLFKHEEPVRSEKLRRVLPSSPARPRPVAISPATSMMDLPDVPQLPSNGILAEGSKKKHNPSTSETPIKDDKVKVEKGESCPRKLLSRAAQFSPSTSSRPLRGTSSKKGANVASGLPRPSSPLRSARDEFLVRSKLEGMTYRQIRLKGGFTEAESTLRGRFRTLTKSKEARVRKPEWTEADIKLLRKAVRGFSQGKDISKVKIPWKLVAEYIVNHGGSYHFGNATCRKKWDEITLSTRA</sequence>
<dbReference type="KEGG" id="sapo:SAPIO_CDS5993"/>
<feature type="compositionally biased region" description="Polar residues" evidence="1">
    <location>
        <begin position="393"/>
        <end position="411"/>
    </location>
</feature>
<name>A0A084G5V6_PSEDA</name>
<keyword evidence="4" id="KW-1185">Reference proteome</keyword>
<dbReference type="InterPro" id="IPR001005">
    <property type="entry name" value="SANT/Myb"/>
</dbReference>
<reference evidence="3 4" key="1">
    <citation type="journal article" date="2014" name="Genome Announc.">
        <title>Draft genome sequence of the pathogenic fungus Scedosporium apiospermum.</title>
        <authorList>
            <person name="Vandeputte P."/>
            <person name="Ghamrawi S."/>
            <person name="Rechenmann M."/>
            <person name="Iltis A."/>
            <person name="Giraud S."/>
            <person name="Fleury M."/>
            <person name="Thornton C."/>
            <person name="Delhaes L."/>
            <person name="Meyer W."/>
            <person name="Papon N."/>
            <person name="Bouchara J.P."/>
        </authorList>
    </citation>
    <scope>NUCLEOTIDE SEQUENCE [LARGE SCALE GENOMIC DNA]</scope>
    <source>
        <strain evidence="3 4">IHEM 14462</strain>
    </source>
</reference>
<proteinExistence type="predicted"/>
<feature type="region of interest" description="Disordered" evidence="1">
    <location>
        <begin position="316"/>
        <end position="429"/>
    </location>
</feature>
<evidence type="ECO:0000256" key="1">
    <source>
        <dbReference type="SAM" id="MobiDB-lite"/>
    </source>
</evidence>
<evidence type="ECO:0000259" key="2">
    <source>
        <dbReference type="PROSITE" id="PS50090"/>
    </source>
</evidence>
<feature type="compositionally biased region" description="Basic and acidic residues" evidence="1">
    <location>
        <begin position="370"/>
        <end position="385"/>
    </location>
</feature>
<dbReference type="Proteomes" id="UP000028545">
    <property type="component" value="Unassembled WGS sequence"/>
</dbReference>
<evidence type="ECO:0000313" key="3">
    <source>
        <dbReference type="EMBL" id="KEZ42718.1"/>
    </source>
</evidence>
<feature type="domain" description="Myb-like" evidence="2">
    <location>
        <begin position="472"/>
        <end position="537"/>
    </location>
</feature>
<gene>
    <name evidence="3" type="ORF">SAPIO_CDS5993</name>
</gene>
<dbReference type="EMBL" id="JOWA01000099">
    <property type="protein sequence ID" value="KEZ42718.1"/>
    <property type="molecule type" value="Genomic_DNA"/>
</dbReference>
<protein>
    <recommendedName>
        <fullName evidence="2">Myb-like domain-containing protein</fullName>
    </recommendedName>
</protein>
<dbReference type="GeneID" id="27725065"/>
<dbReference type="RefSeq" id="XP_016642517.1">
    <property type="nucleotide sequence ID" value="XM_016788201.1"/>
</dbReference>
<dbReference type="OrthoDB" id="3439209at2759"/>
<dbReference type="AlphaFoldDB" id="A0A084G5V6"/>
<dbReference type="PROSITE" id="PS50090">
    <property type="entry name" value="MYB_LIKE"/>
    <property type="match status" value="1"/>
</dbReference>
<organism evidence="3 4">
    <name type="scientific">Pseudallescheria apiosperma</name>
    <name type="common">Scedosporium apiospermum</name>
    <dbReference type="NCBI Taxonomy" id="563466"/>
    <lineage>
        <taxon>Eukaryota</taxon>
        <taxon>Fungi</taxon>
        <taxon>Dikarya</taxon>
        <taxon>Ascomycota</taxon>
        <taxon>Pezizomycotina</taxon>
        <taxon>Sordariomycetes</taxon>
        <taxon>Hypocreomycetidae</taxon>
        <taxon>Microascales</taxon>
        <taxon>Microascaceae</taxon>
        <taxon>Scedosporium</taxon>
    </lineage>
</organism>
<evidence type="ECO:0000313" key="4">
    <source>
        <dbReference type="Proteomes" id="UP000028545"/>
    </source>
</evidence>
<dbReference type="HOGENOM" id="CLU_502626_0_0_1"/>
<accession>A0A084G5V6</accession>
<comment type="caution">
    <text evidence="3">The sequence shown here is derived from an EMBL/GenBank/DDBJ whole genome shotgun (WGS) entry which is preliminary data.</text>
</comment>
<dbReference type="VEuPathDB" id="FungiDB:SAPIO_CDS5993"/>